<dbReference type="Proteomes" id="UP001215598">
    <property type="component" value="Unassembled WGS sequence"/>
</dbReference>
<organism evidence="2 3">
    <name type="scientific">Mycena metata</name>
    <dbReference type="NCBI Taxonomy" id="1033252"/>
    <lineage>
        <taxon>Eukaryota</taxon>
        <taxon>Fungi</taxon>
        <taxon>Dikarya</taxon>
        <taxon>Basidiomycota</taxon>
        <taxon>Agaricomycotina</taxon>
        <taxon>Agaricomycetes</taxon>
        <taxon>Agaricomycetidae</taxon>
        <taxon>Agaricales</taxon>
        <taxon>Marasmiineae</taxon>
        <taxon>Mycenaceae</taxon>
        <taxon>Mycena</taxon>
    </lineage>
</organism>
<feature type="compositionally biased region" description="Acidic residues" evidence="1">
    <location>
        <begin position="717"/>
        <end position="727"/>
    </location>
</feature>
<protein>
    <submittedName>
        <fullName evidence="2">Uncharacterized protein</fullName>
    </submittedName>
</protein>
<feature type="compositionally biased region" description="Basic and acidic residues" evidence="1">
    <location>
        <begin position="500"/>
        <end position="541"/>
    </location>
</feature>
<feature type="region of interest" description="Disordered" evidence="1">
    <location>
        <begin position="158"/>
        <end position="190"/>
    </location>
</feature>
<name>A0AAD7KCZ4_9AGAR</name>
<evidence type="ECO:0000313" key="3">
    <source>
        <dbReference type="Proteomes" id="UP001215598"/>
    </source>
</evidence>
<gene>
    <name evidence="2" type="ORF">B0H16DRAFT_1494443</name>
</gene>
<evidence type="ECO:0000313" key="2">
    <source>
        <dbReference type="EMBL" id="KAJ7782809.1"/>
    </source>
</evidence>
<feature type="compositionally biased region" description="Low complexity" evidence="1">
    <location>
        <begin position="341"/>
        <end position="369"/>
    </location>
</feature>
<feature type="compositionally biased region" description="Acidic residues" evidence="1">
    <location>
        <begin position="670"/>
        <end position="679"/>
    </location>
</feature>
<dbReference type="EMBL" id="JARKIB010000003">
    <property type="protein sequence ID" value="KAJ7782809.1"/>
    <property type="molecule type" value="Genomic_DNA"/>
</dbReference>
<dbReference type="AlphaFoldDB" id="A0AAD7KCZ4"/>
<feature type="compositionally biased region" description="Low complexity" evidence="1">
    <location>
        <begin position="376"/>
        <end position="386"/>
    </location>
</feature>
<evidence type="ECO:0000256" key="1">
    <source>
        <dbReference type="SAM" id="MobiDB-lite"/>
    </source>
</evidence>
<feature type="compositionally biased region" description="Basic residues" evidence="1">
    <location>
        <begin position="461"/>
        <end position="472"/>
    </location>
</feature>
<feature type="compositionally biased region" description="Basic and acidic residues" evidence="1">
    <location>
        <begin position="422"/>
        <end position="444"/>
    </location>
</feature>
<sequence length="856" mass="93211">MRRPLRILYSINGSPQYILARSSCPSGASSSRSVTPAAPRFASASFKTCLNTICCSSPELIQDRNRDYSVYLLDPLETEYPPAQMNILPQAPTQEPPPEARVAVGLGFMSWELKSHETEVKWVTGTLKVSGTGQEVLEIIFSLRETIAMEKASLPDTLRSWSEPRPSINHRREKKPGPYPSRKPKPNVPVTQSDILLGAPIYIGPERVSGPGGIRKHPPPSFDLLAFLRSISPEAAERNKALGNILGLVHGSEGNSSNLRPSQYPQLFQPPPSQPTPQYPHSHPIHHPLVPPQLAATAASSHSQHRRRSSSTDDEIVILNKENVNPTVFRRRAERDAKPLPAVGPSTTPASSSGPPPASSSLPFPASSPAGPPPAASLSATLPPAAFQTQEPPTSSLGLLNQSSSQPLRRKRTLSEFMEEQEAARERERALKKDYYRQPERSMSEGDFTFLIATKATTKPKPNRRSKVRRRTASTASSPGPEKFILPEWARTDTATQPRLADDIVQKIEQERKERKEEERKKREAKRRELKTERVERGEFGRRKRQGAAAAAPARTSSLATANGVLLPAPVAASGEFPTFPTSRSPFVALPGGSPSRSAAQNNAPPCTPPRKRRANTISTPGGASSLFTPGSALFTPGSARGTLDLGRHSVSPSRRARTEEPERPTESSGDLESDDDLLDQQLNSAFDELDFPPSSLPVASSDKDVDEGLPNSSPEYDSDESDDDDAPPPKQHLGAATPDVRRRAHLRVNSPDTEVTNYSLEELGKLLDIDDLANFFPPAGTDNDNALDAATLFDQFTDNTHLDLASSDSAQTMQDWGLSEPNPDFDFTEFWESVRPLVEGSALPDTNTVAGESGP</sequence>
<keyword evidence="3" id="KW-1185">Reference proteome</keyword>
<feature type="compositionally biased region" description="Low complexity" evidence="1">
    <location>
        <begin position="395"/>
        <end position="407"/>
    </location>
</feature>
<feature type="compositionally biased region" description="Polar residues" evidence="1">
    <location>
        <begin position="616"/>
        <end position="629"/>
    </location>
</feature>
<comment type="caution">
    <text evidence="2">The sequence shown here is derived from an EMBL/GenBank/DDBJ whole genome shotgun (WGS) entry which is preliminary data.</text>
</comment>
<feature type="compositionally biased region" description="Low complexity" evidence="1">
    <location>
        <begin position="548"/>
        <end position="559"/>
    </location>
</feature>
<proteinExistence type="predicted"/>
<feature type="compositionally biased region" description="Basic and acidic residues" evidence="1">
    <location>
        <begin position="657"/>
        <end position="666"/>
    </location>
</feature>
<reference evidence="2" key="1">
    <citation type="submission" date="2023-03" db="EMBL/GenBank/DDBJ databases">
        <title>Massive genome expansion in bonnet fungi (Mycena s.s.) driven by repeated elements and novel gene families across ecological guilds.</title>
        <authorList>
            <consortium name="Lawrence Berkeley National Laboratory"/>
            <person name="Harder C.B."/>
            <person name="Miyauchi S."/>
            <person name="Viragh M."/>
            <person name="Kuo A."/>
            <person name="Thoen E."/>
            <person name="Andreopoulos B."/>
            <person name="Lu D."/>
            <person name="Skrede I."/>
            <person name="Drula E."/>
            <person name="Henrissat B."/>
            <person name="Morin E."/>
            <person name="Kohler A."/>
            <person name="Barry K."/>
            <person name="LaButti K."/>
            <person name="Morin E."/>
            <person name="Salamov A."/>
            <person name="Lipzen A."/>
            <person name="Mereny Z."/>
            <person name="Hegedus B."/>
            <person name="Baldrian P."/>
            <person name="Stursova M."/>
            <person name="Weitz H."/>
            <person name="Taylor A."/>
            <person name="Grigoriev I.V."/>
            <person name="Nagy L.G."/>
            <person name="Martin F."/>
            <person name="Kauserud H."/>
        </authorList>
    </citation>
    <scope>NUCLEOTIDE SEQUENCE</scope>
    <source>
        <strain evidence="2">CBHHK182m</strain>
    </source>
</reference>
<feature type="region of interest" description="Disordered" evidence="1">
    <location>
        <begin position="254"/>
        <end position="559"/>
    </location>
</feature>
<feature type="compositionally biased region" description="Polar residues" evidence="1">
    <location>
        <begin position="595"/>
        <end position="605"/>
    </location>
</feature>
<feature type="region of interest" description="Disordered" evidence="1">
    <location>
        <begin position="573"/>
        <end position="742"/>
    </location>
</feature>
<feature type="compositionally biased region" description="Pro residues" evidence="1">
    <location>
        <begin position="268"/>
        <end position="278"/>
    </location>
</feature>
<accession>A0AAD7KCZ4</accession>